<dbReference type="SUPFAM" id="SSF48013">
    <property type="entry name" value="NusB-like"/>
    <property type="match status" value="1"/>
</dbReference>
<dbReference type="HAMAP" id="MF_00073">
    <property type="entry name" value="NusB"/>
    <property type="match status" value="1"/>
</dbReference>
<keyword evidence="4 6" id="KW-0805">Transcription regulation</keyword>
<gene>
    <name evidence="6 8" type="primary">nusB</name>
    <name evidence="8" type="ORF">dnm_028140</name>
</gene>
<evidence type="ECO:0000256" key="2">
    <source>
        <dbReference type="ARBA" id="ARBA00022814"/>
    </source>
</evidence>
<dbReference type="InterPro" id="IPR011605">
    <property type="entry name" value="NusB_fam"/>
</dbReference>
<dbReference type="GO" id="GO:0005829">
    <property type="term" value="C:cytosol"/>
    <property type="evidence" value="ECO:0007669"/>
    <property type="project" value="TreeGrafter"/>
</dbReference>
<organism evidence="8 9">
    <name type="scientific">Desulfonema magnum</name>
    <dbReference type="NCBI Taxonomy" id="45655"/>
    <lineage>
        <taxon>Bacteria</taxon>
        <taxon>Pseudomonadati</taxon>
        <taxon>Thermodesulfobacteriota</taxon>
        <taxon>Desulfobacteria</taxon>
        <taxon>Desulfobacterales</taxon>
        <taxon>Desulfococcaceae</taxon>
        <taxon>Desulfonema</taxon>
    </lineage>
</organism>
<dbReference type="Gene3D" id="1.10.940.10">
    <property type="entry name" value="NusB-like"/>
    <property type="match status" value="1"/>
</dbReference>
<accession>A0A975GML7</accession>
<dbReference type="Pfam" id="PF01029">
    <property type="entry name" value="NusB"/>
    <property type="match status" value="1"/>
</dbReference>
<dbReference type="GO" id="GO:0003723">
    <property type="term" value="F:RNA binding"/>
    <property type="evidence" value="ECO:0007669"/>
    <property type="project" value="UniProtKB-UniRule"/>
</dbReference>
<dbReference type="GO" id="GO:0031564">
    <property type="term" value="P:transcription antitermination"/>
    <property type="evidence" value="ECO:0007669"/>
    <property type="project" value="UniProtKB-KW"/>
</dbReference>
<sequence length="176" mass="20044">MGSSRTKSRELALQALFYMDMRQNFSTEALERYCENFALTETGNITEALEALELCSEKFTLSEKMLPFFLELVKGIIPVNSEIDSVIERFSSNWKVSRMSCVDRNVLRISVYEMLFRKDIPPKVSINEAINIGKNFGTEESGAFINGILDSIRIALEKNEIGHLPLKRPGLKQTNR</sequence>
<keyword evidence="5 6" id="KW-0804">Transcription</keyword>
<reference evidence="8" key="1">
    <citation type="journal article" date="2021" name="Microb. Physiol.">
        <title>Proteogenomic Insights into the Physiology of Marine, Sulfate-Reducing, Filamentous Desulfonema limicola and Desulfonema magnum.</title>
        <authorList>
            <person name="Schnaars V."/>
            <person name="Wohlbrand L."/>
            <person name="Scheve S."/>
            <person name="Hinrichs C."/>
            <person name="Reinhardt R."/>
            <person name="Rabus R."/>
        </authorList>
    </citation>
    <scope>NUCLEOTIDE SEQUENCE</scope>
    <source>
        <strain evidence="8">4be13</strain>
    </source>
</reference>
<proteinExistence type="inferred from homology"/>
<protein>
    <recommendedName>
        <fullName evidence="6">Transcription antitermination protein NusB</fullName>
    </recommendedName>
    <alternativeName>
        <fullName evidence="6">Antitermination factor NusB</fullName>
    </alternativeName>
</protein>
<dbReference type="EMBL" id="CP061800">
    <property type="protein sequence ID" value="QTA86790.1"/>
    <property type="molecule type" value="Genomic_DNA"/>
</dbReference>
<evidence type="ECO:0000259" key="7">
    <source>
        <dbReference type="Pfam" id="PF01029"/>
    </source>
</evidence>
<dbReference type="KEGG" id="dmm:dnm_028140"/>
<keyword evidence="9" id="KW-1185">Reference proteome</keyword>
<comment type="function">
    <text evidence="6">Involved in transcription antitermination. Required for transcription of ribosomal RNA (rRNA) genes. Binds specifically to the boxA antiterminator sequence of the ribosomal RNA (rrn) operons.</text>
</comment>
<dbReference type="RefSeq" id="WP_207682271.1">
    <property type="nucleotide sequence ID" value="NZ_CP061800.1"/>
</dbReference>
<evidence type="ECO:0000256" key="5">
    <source>
        <dbReference type="ARBA" id="ARBA00023163"/>
    </source>
</evidence>
<dbReference type="InterPro" id="IPR035926">
    <property type="entry name" value="NusB-like_sf"/>
</dbReference>
<dbReference type="GO" id="GO:0006353">
    <property type="term" value="P:DNA-templated transcription termination"/>
    <property type="evidence" value="ECO:0007669"/>
    <property type="project" value="UniProtKB-UniRule"/>
</dbReference>
<evidence type="ECO:0000256" key="3">
    <source>
        <dbReference type="ARBA" id="ARBA00022884"/>
    </source>
</evidence>
<keyword evidence="2 6" id="KW-0889">Transcription antitermination</keyword>
<dbReference type="PANTHER" id="PTHR11078">
    <property type="entry name" value="N UTILIZATION SUBSTANCE PROTEIN B-RELATED"/>
    <property type="match status" value="1"/>
</dbReference>
<dbReference type="Proteomes" id="UP000663722">
    <property type="component" value="Chromosome"/>
</dbReference>
<name>A0A975GML7_9BACT</name>
<feature type="domain" description="NusB/RsmB/TIM44" evidence="7">
    <location>
        <begin position="7"/>
        <end position="152"/>
    </location>
</feature>
<dbReference type="CDD" id="cd00619">
    <property type="entry name" value="Terminator_NusB"/>
    <property type="match status" value="1"/>
</dbReference>
<evidence type="ECO:0000256" key="6">
    <source>
        <dbReference type="HAMAP-Rule" id="MF_00073"/>
    </source>
</evidence>
<dbReference type="InterPro" id="IPR006027">
    <property type="entry name" value="NusB_RsmB_TIM44"/>
</dbReference>
<comment type="similarity">
    <text evidence="1 6">Belongs to the NusB family.</text>
</comment>
<evidence type="ECO:0000256" key="4">
    <source>
        <dbReference type="ARBA" id="ARBA00023015"/>
    </source>
</evidence>
<keyword evidence="3 6" id="KW-0694">RNA-binding</keyword>
<evidence type="ECO:0000313" key="8">
    <source>
        <dbReference type="EMBL" id="QTA86790.1"/>
    </source>
</evidence>
<dbReference type="NCBIfam" id="TIGR01951">
    <property type="entry name" value="nusB"/>
    <property type="match status" value="1"/>
</dbReference>
<evidence type="ECO:0000313" key="9">
    <source>
        <dbReference type="Proteomes" id="UP000663722"/>
    </source>
</evidence>
<dbReference type="PANTHER" id="PTHR11078:SF3">
    <property type="entry name" value="ANTITERMINATION NUSB DOMAIN-CONTAINING PROTEIN"/>
    <property type="match status" value="1"/>
</dbReference>
<evidence type="ECO:0000256" key="1">
    <source>
        <dbReference type="ARBA" id="ARBA00005952"/>
    </source>
</evidence>
<dbReference type="AlphaFoldDB" id="A0A975GML7"/>